<dbReference type="Gene3D" id="2.30.110.10">
    <property type="entry name" value="Electron Transport, Fmn-binding Protein, Chain A"/>
    <property type="match status" value="1"/>
</dbReference>
<dbReference type="RefSeq" id="WP_115010890.1">
    <property type="nucleotide sequence ID" value="NZ_UGHV01000001.1"/>
</dbReference>
<dbReference type="PANTHER" id="PTHR33798:SF5">
    <property type="entry name" value="FLAVIN REDUCTASE LIKE DOMAIN-CONTAINING PROTEIN"/>
    <property type="match status" value="1"/>
</dbReference>
<dbReference type="InterPro" id="IPR002563">
    <property type="entry name" value="Flavin_Rdtase-like_dom"/>
</dbReference>
<dbReference type="SUPFAM" id="SSF50475">
    <property type="entry name" value="FMN-binding split barrel"/>
    <property type="match status" value="1"/>
</dbReference>
<evidence type="ECO:0000256" key="4">
    <source>
        <dbReference type="ARBA" id="ARBA00038054"/>
    </source>
</evidence>
<dbReference type="OrthoDB" id="9794638at2"/>
<gene>
    <name evidence="6" type="ORF">NCTC12410_00376</name>
</gene>
<evidence type="ECO:0000256" key="1">
    <source>
        <dbReference type="ARBA" id="ARBA00001917"/>
    </source>
</evidence>
<feature type="domain" description="Flavin reductase like" evidence="5">
    <location>
        <begin position="22"/>
        <end position="154"/>
    </location>
</feature>
<reference evidence="6 7" key="1">
    <citation type="submission" date="2018-06" db="EMBL/GenBank/DDBJ databases">
        <authorList>
            <consortium name="Pathogen Informatics"/>
            <person name="Doyle S."/>
        </authorList>
    </citation>
    <scope>NUCLEOTIDE SEQUENCE [LARGE SCALE GENOMIC DNA]</scope>
    <source>
        <strain evidence="6 7">NCTC12410</strain>
    </source>
</reference>
<evidence type="ECO:0000259" key="5">
    <source>
        <dbReference type="Pfam" id="PF01613"/>
    </source>
</evidence>
<dbReference type="GO" id="GO:0010181">
    <property type="term" value="F:FMN binding"/>
    <property type="evidence" value="ECO:0007669"/>
    <property type="project" value="InterPro"/>
</dbReference>
<keyword evidence="2" id="KW-0285">Flavoprotein</keyword>
<evidence type="ECO:0000256" key="3">
    <source>
        <dbReference type="ARBA" id="ARBA00022643"/>
    </source>
</evidence>
<dbReference type="EMBL" id="UGHV01000001">
    <property type="protein sequence ID" value="STO96562.1"/>
    <property type="molecule type" value="Genomic_DNA"/>
</dbReference>
<keyword evidence="3" id="KW-0288">FMN</keyword>
<accession>A0A377J242</accession>
<evidence type="ECO:0000256" key="2">
    <source>
        <dbReference type="ARBA" id="ARBA00022630"/>
    </source>
</evidence>
<organism evidence="6 7">
    <name type="scientific">Helicobacter canis</name>
    <dbReference type="NCBI Taxonomy" id="29419"/>
    <lineage>
        <taxon>Bacteria</taxon>
        <taxon>Pseudomonadati</taxon>
        <taxon>Campylobacterota</taxon>
        <taxon>Epsilonproteobacteria</taxon>
        <taxon>Campylobacterales</taxon>
        <taxon>Helicobacteraceae</taxon>
        <taxon>Helicobacter</taxon>
    </lineage>
</organism>
<name>A0A377J242_9HELI</name>
<comment type="cofactor">
    <cofactor evidence="1">
        <name>FMN</name>
        <dbReference type="ChEBI" id="CHEBI:58210"/>
    </cofactor>
</comment>
<proteinExistence type="inferred from homology"/>
<evidence type="ECO:0000313" key="7">
    <source>
        <dbReference type="Proteomes" id="UP000254841"/>
    </source>
</evidence>
<dbReference type="InterPro" id="IPR012349">
    <property type="entry name" value="Split_barrel_FMN-bd"/>
</dbReference>
<comment type="similarity">
    <text evidence="4">Belongs to the flavoredoxin family.</text>
</comment>
<evidence type="ECO:0000313" key="6">
    <source>
        <dbReference type="EMBL" id="STO96562.1"/>
    </source>
</evidence>
<dbReference type="Proteomes" id="UP000254841">
    <property type="component" value="Unassembled WGS sequence"/>
</dbReference>
<dbReference type="PANTHER" id="PTHR33798">
    <property type="entry name" value="FLAVOPROTEIN OXYGENASE"/>
    <property type="match status" value="1"/>
</dbReference>
<sequence>MLLDFATQGALTKYRILSNTITPRPIAWISTISHNATLNLAPFSFFSVVSSNPVIFSLCMGTKSNGEQKDTLRNLLATKKATINLVMVDFLPLLESSSQELPYERSEASAFDISLQAVHTQYPPIAQGVKVAYFCDLVETKSFGGSDTSVFLEAKGCFIDDVIYREDLRFLPPHLGRVGKYYLQVSELIDPKKP</sequence>
<dbReference type="AlphaFoldDB" id="A0A377J242"/>
<protein>
    <submittedName>
        <fullName evidence="6">Flavin reductase domain protein FMN-binding protein</fullName>
    </submittedName>
</protein>
<dbReference type="Pfam" id="PF01613">
    <property type="entry name" value="Flavin_Reduct"/>
    <property type="match status" value="1"/>
</dbReference>
<dbReference type="GO" id="GO:0016646">
    <property type="term" value="F:oxidoreductase activity, acting on the CH-NH group of donors, NAD or NADP as acceptor"/>
    <property type="evidence" value="ECO:0007669"/>
    <property type="project" value="UniProtKB-ARBA"/>
</dbReference>